<evidence type="ECO:0000256" key="1">
    <source>
        <dbReference type="ARBA" id="ARBA00008791"/>
    </source>
</evidence>
<evidence type="ECO:0000259" key="2">
    <source>
        <dbReference type="Pfam" id="PF00582"/>
    </source>
</evidence>
<reference evidence="4" key="1">
    <citation type="submission" date="2016-10" db="EMBL/GenBank/DDBJ databases">
        <authorList>
            <person name="Varghese N."/>
            <person name="Submissions S."/>
        </authorList>
    </citation>
    <scope>NUCLEOTIDE SEQUENCE [LARGE SCALE GENOMIC DNA]</scope>
    <source>
        <strain evidence="4">DSM 25157</strain>
    </source>
</reference>
<dbReference type="InterPro" id="IPR006016">
    <property type="entry name" value="UspA"/>
</dbReference>
<dbReference type="GeneID" id="34232291"/>
<dbReference type="PANTHER" id="PTHR46268">
    <property type="entry name" value="STRESS RESPONSE PROTEIN NHAX"/>
    <property type="match status" value="1"/>
</dbReference>
<dbReference type="PRINTS" id="PR01438">
    <property type="entry name" value="UNVRSLSTRESS"/>
</dbReference>
<dbReference type="Gene3D" id="3.40.50.620">
    <property type="entry name" value="HUPs"/>
    <property type="match status" value="1"/>
</dbReference>
<protein>
    <submittedName>
        <fullName evidence="3">Nucleotide-binding universal stress protein, UspA family</fullName>
    </submittedName>
</protein>
<evidence type="ECO:0000313" key="4">
    <source>
        <dbReference type="Proteomes" id="UP000199002"/>
    </source>
</evidence>
<dbReference type="AlphaFoldDB" id="A0A1H4BLZ6"/>
<keyword evidence="4" id="KW-1185">Reference proteome</keyword>
<name>A0A1H4BLZ6_9BURK</name>
<dbReference type="Proteomes" id="UP000199002">
    <property type="component" value="Unassembled WGS sequence"/>
</dbReference>
<dbReference type="PANTHER" id="PTHR46268:SF6">
    <property type="entry name" value="UNIVERSAL STRESS PROTEIN UP12"/>
    <property type="match status" value="1"/>
</dbReference>
<dbReference type="CDD" id="cd00293">
    <property type="entry name" value="USP-like"/>
    <property type="match status" value="1"/>
</dbReference>
<dbReference type="Pfam" id="PF00582">
    <property type="entry name" value="Usp"/>
    <property type="match status" value="1"/>
</dbReference>
<organism evidence="3 4">
    <name type="scientific">Acidovorax soli</name>
    <dbReference type="NCBI Taxonomy" id="592050"/>
    <lineage>
        <taxon>Bacteria</taxon>
        <taxon>Pseudomonadati</taxon>
        <taxon>Pseudomonadota</taxon>
        <taxon>Betaproteobacteria</taxon>
        <taxon>Burkholderiales</taxon>
        <taxon>Comamonadaceae</taxon>
        <taxon>Acidovorax</taxon>
    </lineage>
</organism>
<dbReference type="EMBL" id="FNQJ01000015">
    <property type="protein sequence ID" value="SEA48842.1"/>
    <property type="molecule type" value="Genomic_DNA"/>
</dbReference>
<dbReference type="InterPro" id="IPR014729">
    <property type="entry name" value="Rossmann-like_a/b/a_fold"/>
</dbReference>
<evidence type="ECO:0000313" key="3">
    <source>
        <dbReference type="EMBL" id="SEA48842.1"/>
    </source>
</evidence>
<dbReference type="InterPro" id="IPR006015">
    <property type="entry name" value="Universal_stress_UspA"/>
</dbReference>
<proteinExistence type="inferred from homology"/>
<feature type="domain" description="UspA" evidence="2">
    <location>
        <begin position="2"/>
        <end position="128"/>
    </location>
</feature>
<dbReference type="RefSeq" id="WP_026434586.1">
    <property type="nucleotide sequence ID" value="NZ_CAXIQL010000061.1"/>
</dbReference>
<sequence>MTILVAYVPRPEGRAALDKGIEIAKRRQEPLMVVNAGPGGQQEDTSLAAGFEVEQVEELLAAQGITAEFKQFVRGKSAVDEINDLVESRDISVLVIGLRRRTAVGKLILGSVAQELLMTVSCPVLCVKAAGA</sequence>
<accession>A0A1H4BLZ6</accession>
<dbReference type="STRING" id="592050.SAMN05421875_1154"/>
<gene>
    <name evidence="3" type="ORF">SAMN05421875_1154</name>
</gene>
<dbReference type="SUPFAM" id="SSF52402">
    <property type="entry name" value="Adenine nucleotide alpha hydrolases-like"/>
    <property type="match status" value="1"/>
</dbReference>
<comment type="similarity">
    <text evidence="1">Belongs to the universal stress protein A family.</text>
</comment>